<feature type="region of interest" description="Disordered" evidence="1">
    <location>
        <begin position="28"/>
        <end position="58"/>
    </location>
</feature>
<organism evidence="2 3">
    <name type="scientific">Mycena albidolilacea</name>
    <dbReference type="NCBI Taxonomy" id="1033008"/>
    <lineage>
        <taxon>Eukaryota</taxon>
        <taxon>Fungi</taxon>
        <taxon>Dikarya</taxon>
        <taxon>Basidiomycota</taxon>
        <taxon>Agaricomycotina</taxon>
        <taxon>Agaricomycetes</taxon>
        <taxon>Agaricomycetidae</taxon>
        <taxon>Agaricales</taxon>
        <taxon>Marasmiineae</taxon>
        <taxon>Mycenaceae</taxon>
        <taxon>Mycena</taxon>
    </lineage>
</organism>
<keyword evidence="3" id="KW-1185">Reference proteome</keyword>
<sequence>MIRKERYGGRAGGRTAGAAGRCLRLVTGTPAGTARPTRTRTRHNRTRRRSEVEPGRVNPRLLNHPRVVQPAGIIRRSSGVSASLQSEARATRKVTITHKSVTCLEIGPSLTFGRKPAGLCRKFESWKSHETSRDQSHRHPTSRPVGPTYPHPIIADKALLLRRRNTQCLALDEVVHTFHPPPSTAPMHFRQNLPAERKALRTVYKGRHSPKPIIIDDTPSSDSDVEVVRVNKRAFKQEYEDDSVLRHAQRPRLDPDLIIDTELPSPSAALSPPWPAGMYVVDMVKGFRKISGLKGMGLNRGQRFHRVFGIQYHASTFDAQHSKYKAATPTQIEAGVQAGRTDKGLWNVWRKTV</sequence>
<comment type="caution">
    <text evidence="2">The sequence shown here is derived from an EMBL/GenBank/DDBJ whole genome shotgun (WGS) entry which is preliminary data.</text>
</comment>
<protein>
    <submittedName>
        <fullName evidence="2">Uncharacterized protein</fullName>
    </submittedName>
</protein>
<name>A0AAD7EVX0_9AGAR</name>
<proteinExistence type="predicted"/>
<accession>A0AAD7EVX0</accession>
<dbReference type="EMBL" id="JARIHO010000010">
    <property type="protein sequence ID" value="KAJ7354119.1"/>
    <property type="molecule type" value="Genomic_DNA"/>
</dbReference>
<gene>
    <name evidence="2" type="ORF">DFH08DRAFT_984386</name>
</gene>
<feature type="region of interest" description="Disordered" evidence="1">
    <location>
        <begin position="129"/>
        <end position="149"/>
    </location>
</feature>
<feature type="compositionally biased region" description="Basic residues" evidence="1">
    <location>
        <begin position="37"/>
        <end position="48"/>
    </location>
</feature>
<dbReference type="Proteomes" id="UP001218218">
    <property type="component" value="Unassembled WGS sequence"/>
</dbReference>
<evidence type="ECO:0000256" key="1">
    <source>
        <dbReference type="SAM" id="MobiDB-lite"/>
    </source>
</evidence>
<reference evidence="2" key="1">
    <citation type="submission" date="2023-03" db="EMBL/GenBank/DDBJ databases">
        <title>Massive genome expansion in bonnet fungi (Mycena s.s.) driven by repeated elements and novel gene families across ecological guilds.</title>
        <authorList>
            <consortium name="Lawrence Berkeley National Laboratory"/>
            <person name="Harder C.B."/>
            <person name="Miyauchi S."/>
            <person name="Viragh M."/>
            <person name="Kuo A."/>
            <person name="Thoen E."/>
            <person name="Andreopoulos B."/>
            <person name="Lu D."/>
            <person name="Skrede I."/>
            <person name="Drula E."/>
            <person name="Henrissat B."/>
            <person name="Morin E."/>
            <person name="Kohler A."/>
            <person name="Barry K."/>
            <person name="LaButti K."/>
            <person name="Morin E."/>
            <person name="Salamov A."/>
            <person name="Lipzen A."/>
            <person name="Mereny Z."/>
            <person name="Hegedus B."/>
            <person name="Baldrian P."/>
            <person name="Stursova M."/>
            <person name="Weitz H."/>
            <person name="Taylor A."/>
            <person name="Grigoriev I.V."/>
            <person name="Nagy L.G."/>
            <person name="Martin F."/>
            <person name="Kauserud H."/>
        </authorList>
    </citation>
    <scope>NUCLEOTIDE SEQUENCE</scope>
    <source>
        <strain evidence="2">CBHHK002</strain>
    </source>
</reference>
<dbReference type="AlphaFoldDB" id="A0AAD7EVX0"/>
<evidence type="ECO:0000313" key="3">
    <source>
        <dbReference type="Proteomes" id="UP001218218"/>
    </source>
</evidence>
<evidence type="ECO:0000313" key="2">
    <source>
        <dbReference type="EMBL" id="KAJ7354119.1"/>
    </source>
</evidence>